<comment type="caution">
    <text evidence="1">The sequence shown here is derived from an EMBL/GenBank/DDBJ whole genome shotgun (WGS) entry which is preliminary data.</text>
</comment>
<evidence type="ECO:0000313" key="2">
    <source>
        <dbReference type="Proteomes" id="UP000037035"/>
    </source>
</evidence>
<protein>
    <submittedName>
        <fullName evidence="1">Uncharacterized protein</fullName>
    </submittedName>
</protein>
<gene>
    <name evidence="1" type="ORF">VP01_1761g3</name>
</gene>
<organism evidence="1 2">
    <name type="scientific">Puccinia sorghi</name>
    <dbReference type="NCBI Taxonomy" id="27349"/>
    <lineage>
        <taxon>Eukaryota</taxon>
        <taxon>Fungi</taxon>
        <taxon>Dikarya</taxon>
        <taxon>Basidiomycota</taxon>
        <taxon>Pucciniomycotina</taxon>
        <taxon>Pucciniomycetes</taxon>
        <taxon>Pucciniales</taxon>
        <taxon>Pucciniaceae</taxon>
        <taxon>Puccinia</taxon>
    </lineage>
</organism>
<name>A0A0L6VFH2_9BASI</name>
<reference evidence="1 2" key="1">
    <citation type="submission" date="2015-08" db="EMBL/GenBank/DDBJ databases">
        <title>Next Generation Sequencing and Analysis of the Genome of Puccinia sorghi L Schw, the Causal Agent of Maize Common Rust.</title>
        <authorList>
            <person name="Rochi L."/>
            <person name="Burguener G."/>
            <person name="Darino M."/>
            <person name="Turjanski A."/>
            <person name="Kreff E."/>
            <person name="Dieguez M.J."/>
            <person name="Sacco F."/>
        </authorList>
    </citation>
    <scope>NUCLEOTIDE SEQUENCE [LARGE SCALE GENOMIC DNA]</scope>
    <source>
        <strain evidence="1 2">RO10H11247</strain>
    </source>
</reference>
<proteinExistence type="predicted"/>
<keyword evidence="2" id="KW-1185">Reference proteome</keyword>
<dbReference type="AlphaFoldDB" id="A0A0L6VFH2"/>
<dbReference type="EMBL" id="LAVV01006572">
    <property type="protein sequence ID" value="KNZ59307.1"/>
    <property type="molecule type" value="Genomic_DNA"/>
</dbReference>
<sequence length="628" mass="70320">MHSHCADYTVTEKTSTYAKMWSLDGSLARACCMSTAGKIRDYFLIIGYLYGGINLNSASALQIFIHTGLIQPTFNTLTTSPMGTPLGTCLASATHEFPLVGSVYLLVLSYTNNHHTLMCNVTASAAKSAMQQLIWDLGSVFLFLKTNCQHLQLTSTFEYALGCATVEIKNLSQPSGDALNKAFLLELSAIAQQRIYQLKHFLSARGSELVISLGIHHKKNHLKPKFSPTLRHTTLRQPSSNKLLILTNSCISENLFKNNCSAIIKCNSFFHQLYLNRKDTTPRILTLFSKSFPAIGAMRQVLHHSRAVGSLLRRLRLNQALLISGGGLALMRRLSESKRVGSMLRGRSPAHANYFSAACTRANHHLTLTRVHDWVVTRKSGVNEPLENSPRHMWPELMMEHFNYMRDGILPFFHDFVGGLDFRVFMSNPFDGYLMLGINDWIAECKRVSCPSESAMILKRRYYRHLTNHDSCICAAPHFCRVNSFSFQHMKYLHNQCFVSHPNPQITSILPRELDDSLRLGVFKKSVSLGRSSPRSKNILFVCSLYSPATFLPAIAPRLALSKSVEGQKINKVRPLAVGRPLLTTSGILSLVSGWIFFSSLIDAKTHLERPSCSRSPSKKIKIKLPSL</sequence>
<dbReference type="VEuPathDB" id="FungiDB:VP01_1761g3"/>
<evidence type="ECO:0000313" key="1">
    <source>
        <dbReference type="EMBL" id="KNZ59307.1"/>
    </source>
</evidence>
<accession>A0A0L6VFH2</accession>
<dbReference type="Proteomes" id="UP000037035">
    <property type="component" value="Unassembled WGS sequence"/>
</dbReference>